<dbReference type="Gene3D" id="1.10.287.80">
    <property type="entry name" value="ATP synthase, gamma subunit, helix hairpin domain"/>
    <property type="match status" value="1"/>
</dbReference>
<comment type="function">
    <text evidence="1 10">Produces ATP from ADP in the presence of a proton gradient across the membrane. The gamma chain is believed to be important in regulating ATPase activity and the flow of protons through the CF(0) complex.</text>
</comment>
<dbReference type="RefSeq" id="WP_173680589.1">
    <property type="nucleotide sequence ID" value="NZ_JAAZWO010000027.1"/>
</dbReference>
<keyword evidence="4 10" id="KW-0813">Transport</keyword>
<dbReference type="EMBL" id="JAAZWO010000027">
    <property type="protein sequence ID" value="MBC2399376.1"/>
    <property type="molecule type" value="Genomic_DNA"/>
</dbReference>
<evidence type="ECO:0000313" key="12">
    <source>
        <dbReference type="Proteomes" id="UP000563151"/>
    </source>
</evidence>
<keyword evidence="6 10" id="KW-0406">Ion transport</keyword>
<accession>A0A923EDE2</accession>
<dbReference type="Gene3D" id="3.40.1380.10">
    <property type="match status" value="1"/>
</dbReference>
<dbReference type="HAMAP" id="MF_00815">
    <property type="entry name" value="ATP_synth_gamma_bact"/>
    <property type="match status" value="1"/>
</dbReference>
<comment type="subcellular location">
    <subcellularLocation>
        <location evidence="10">Cell membrane</location>
        <topology evidence="10">Peripheral membrane protein</topology>
    </subcellularLocation>
    <subcellularLocation>
        <location evidence="2">Membrane</location>
        <topology evidence="2">Peripheral membrane protein</topology>
    </subcellularLocation>
</comment>
<keyword evidence="8 10" id="KW-0139">CF(1)</keyword>
<evidence type="ECO:0000256" key="9">
    <source>
        <dbReference type="ARBA" id="ARBA00023310"/>
    </source>
</evidence>
<evidence type="ECO:0000256" key="2">
    <source>
        <dbReference type="ARBA" id="ARBA00004170"/>
    </source>
</evidence>
<keyword evidence="12" id="KW-1185">Reference proteome</keyword>
<dbReference type="AlphaFoldDB" id="A0A923EDE2"/>
<dbReference type="GO" id="GO:0046933">
    <property type="term" value="F:proton-transporting ATP synthase activity, rotational mechanism"/>
    <property type="evidence" value="ECO:0007669"/>
    <property type="project" value="UniProtKB-UniRule"/>
</dbReference>
<gene>
    <name evidence="10 11" type="primary">atpG</name>
    <name evidence="11" type="ORF">HGG79_16605</name>
</gene>
<dbReference type="PANTHER" id="PTHR11693:SF22">
    <property type="entry name" value="ATP SYNTHASE SUBUNIT GAMMA, MITOCHONDRIAL"/>
    <property type="match status" value="1"/>
</dbReference>
<keyword evidence="5 10" id="KW-0375">Hydrogen ion transport</keyword>
<dbReference type="GO" id="GO:0045259">
    <property type="term" value="C:proton-transporting ATP synthase complex"/>
    <property type="evidence" value="ECO:0007669"/>
    <property type="project" value="UniProtKB-KW"/>
</dbReference>
<evidence type="ECO:0000256" key="7">
    <source>
        <dbReference type="ARBA" id="ARBA00023136"/>
    </source>
</evidence>
<sequence length="283" mass="32141">MASIGLIGIRRRMKSVTNTQKITKAMGIVATSKLKKSRERLDGNINYYNYVKEIKNYILKAIEGKNIYIDGNKNGKKLYICITSNLGLCGGYNVNAVNETINKLIKDKKNSILMVVGKKGKNYFNKFKINVEREFLDLGEEPDLEDMNSISNLILNMYTNKDVSSVYVIYTKFLSSVKQVAETKKILPLEVNENNDLDHNFEFEIDPQDMLENIIETYLDEELLNLLLNSKSSEHAARMTAMDAATKNAKDILDKLNTEYNRIRQSAITEEISEIIGGAEAQK</sequence>
<dbReference type="PANTHER" id="PTHR11693">
    <property type="entry name" value="ATP SYNTHASE GAMMA CHAIN"/>
    <property type="match status" value="1"/>
</dbReference>
<dbReference type="InterPro" id="IPR023632">
    <property type="entry name" value="ATP_synth_F1_gsu_CS"/>
</dbReference>
<dbReference type="GO" id="GO:0005524">
    <property type="term" value="F:ATP binding"/>
    <property type="evidence" value="ECO:0007669"/>
    <property type="project" value="UniProtKB-UniRule"/>
</dbReference>
<evidence type="ECO:0000256" key="1">
    <source>
        <dbReference type="ARBA" id="ARBA00003456"/>
    </source>
</evidence>
<dbReference type="Proteomes" id="UP000563151">
    <property type="component" value="Unassembled WGS sequence"/>
</dbReference>
<protein>
    <recommendedName>
        <fullName evidence="10">ATP synthase gamma chain</fullName>
    </recommendedName>
    <alternativeName>
        <fullName evidence="10">ATP synthase F1 sector gamma subunit</fullName>
    </alternativeName>
    <alternativeName>
        <fullName evidence="10">F-ATPase gamma subunit</fullName>
    </alternativeName>
</protein>
<dbReference type="PRINTS" id="PR00126">
    <property type="entry name" value="ATPASEGAMMA"/>
</dbReference>
<dbReference type="PROSITE" id="PS00153">
    <property type="entry name" value="ATPASE_GAMMA"/>
    <property type="match status" value="1"/>
</dbReference>
<dbReference type="CDD" id="cd12151">
    <property type="entry name" value="F1-ATPase_gamma"/>
    <property type="match status" value="1"/>
</dbReference>
<dbReference type="GO" id="GO:0042777">
    <property type="term" value="P:proton motive force-driven plasma membrane ATP synthesis"/>
    <property type="evidence" value="ECO:0007669"/>
    <property type="project" value="UniProtKB-UniRule"/>
</dbReference>
<dbReference type="InterPro" id="IPR035968">
    <property type="entry name" value="ATP_synth_F1_ATPase_gsu"/>
</dbReference>
<proteinExistence type="inferred from homology"/>
<name>A0A923EDE2_CLOTT</name>
<keyword evidence="7 10" id="KW-0472">Membrane</keyword>
<evidence type="ECO:0000256" key="6">
    <source>
        <dbReference type="ARBA" id="ARBA00023065"/>
    </source>
</evidence>
<evidence type="ECO:0000256" key="10">
    <source>
        <dbReference type="HAMAP-Rule" id="MF_00815"/>
    </source>
</evidence>
<evidence type="ECO:0000256" key="8">
    <source>
        <dbReference type="ARBA" id="ARBA00023196"/>
    </source>
</evidence>
<organism evidence="11 12">
    <name type="scientific">Clostridium tetanomorphum</name>
    <dbReference type="NCBI Taxonomy" id="1553"/>
    <lineage>
        <taxon>Bacteria</taxon>
        <taxon>Bacillati</taxon>
        <taxon>Bacillota</taxon>
        <taxon>Clostridia</taxon>
        <taxon>Eubacteriales</taxon>
        <taxon>Clostridiaceae</taxon>
        <taxon>Clostridium</taxon>
    </lineage>
</organism>
<evidence type="ECO:0000256" key="4">
    <source>
        <dbReference type="ARBA" id="ARBA00022448"/>
    </source>
</evidence>
<evidence type="ECO:0000313" key="11">
    <source>
        <dbReference type="EMBL" id="MBC2399376.1"/>
    </source>
</evidence>
<dbReference type="GO" id="GO:0005886">
    <property type="term" value="C:plasma membrane"/>
    <property type="evidence" value="ECO:0007669"/>
    <property type="project" value="UniProtKB-SubCell"/>
</dbReference>
<evidence type="ECO:0000256" key="3">
    <source>
        <dbReference type="ARBA" id="ARBA00007681"/>
    </source>
</evidence>
<dbReference type="SUPFAM" id="SSF52943">
    <property type="entry name" value="ATP synthase (F1-ATPase), gamma subunit"/>
    <property type="match status" value="1"/>
</dbReference>
<dbReference type="Pfam" id="PF00231">
    <property type="entry name" value="ATP-synt"/>
    <property type="match status" value="1"/>
</dbReference>
<evidence type="ECO:0000256" key="5">
    <source>
        <dbReference type="ARBA" id="ARBA00022781"/>
    </source>
</evidence>
<keyword evidence="9 10" id="KW-0066">ATP synthesis</keyword>
<comment type="similarity">
    <text evidence="3 10">Belongs to the ATPase gamma chain family.</text>
</comment>
<dbReference type="InterPro" id="IPR000131">
    <property type="entry name" value="ATP_synth_F1_gsu"/>
</dbReference>
<keyword evidence="10" id="KW-1003">Cell membrane</keyword>
<comment type="subunit">
    <text evidence="10">F-type ATPases have 2 components, CF(1) - the catalytic core - and CF(0) - the membrane proton channel. CF(1) has five subunits: alpha(3), beta(3), gamma(1), delta(1), epsilon(1). CF(0) has three main subunits: a, b and c.</text>
</comment>
<reference evidence="11 12" key="1">
    <citation type="submission" date="2020-04" db="EMBL/GenBank/DDBJ databases">
        <title>Genomic insights into acetone-butanol-ethanol (ABE) fermentation by sequencing solventogenic clostridia strains.</title>
        <authorList>
            <person name="Brown S."/>
        </authorList>
    </citation>
    <scope>NUCLEOTIDE SEQUENCE [LARGE SCALE GENOMIC DNA]</scope>
    <source>
        <strain evidence="11 12">DJ011</strain>
    </source>
</reference>
<dbReference type="NCBIfam" id="TIGR01146">
    <property type="entry name" value="ATPsyn_F1gamma"/>
    <property type="match status" value="1"/>
</dbReference>
<comment type="caution">
    <text evidence="11">The sequence shown here is derived from an EMBL/GenBank/DDBJ whole genome shotgun (WGS) entry which is preliminary data.</text>
</comment>